<evidence type="ECO:0000256" key="5">
    <source>
        <dbReference type="ARBA" id="ARBA00022989"/>
    </source>
</evidence>
<feature type="transmembrane region" description="Helical" evidence="7">
    <location>
        <begin position="194"/>
        <end position="216"/>
    </location>
</feature>
<feature type="transmembrane region" description="Helical" evidence="7">
    <location>
        <begin position="50"/>
        <end position="71"/>
    </location>
</feature>
<organism evidence="8 9">
    <name type="scientific">Caenorhabditis elegans</name>
    <dbReference type="NCBI Taxonomy" id="6239"/>
    <lineage>
        <taxon>Eukaryota</taxon>
        <taxon>Metazoa</taxon>
        <taxon>Ecdysozoa</taxon>
        <taxon>Nematoda</taxon>
        <taxon>Chromadorea</taxon>
        <taxon>Rhabditida</taxon>
        <taxon>Rhabditina</taxon>
        <taxon>Rhabditomorpha</taxon>
        <taxon>Rhabditoidea</taxon>
        <taxon>Rhabditidae</taxon>
        <taxon>Peloderinae</taxon>
        <taxon>Caenorhabditis</taxon>
    </lineage>
</organism>
<dbReference type="Bgee" id="WBGene00009686">
    <property type="expression patterns" value="Expressed in adult organism and 2 other cell types or tissues"/>
</dbReference>
<dbReference type="PaxDb" id="6239-F44D12.9c"/>
<name>E1B6S1_CAEEL</name>
<proteinExistence type="inferred from homology"/>
<keyword evidence="3" id="KW-0813">Transport</keyword>
<dbReference type="ExpressionAtlas" id="E1B6S1">
    <property type="expression patterns" value="baseline and differential"/>
</dbReference>
<evidence type="ECO:0000313" key="10">
    <source>
        <dbReference type="WormBase" id="F44D12.9c"/>
    </source>
</evidence>
<dbReference type="AGR" id="WB:WBGene00009686"/>
<dbReference type="PANTHER" id="PTHR10332">
    <property type="entry name" value="EQUILIBRATIVE NUCLEOSIDE TRANSPORTER"/>
    <property type="match status" value="1"/>
</dbReference>
<feature type="transmembrane region" description="Helical" evidence="7">
    <location>
        <begin position="390"/>
        <end position="411"/>
    </location>
</feature>
<evidence type="ECO:0000256" key="3">
    <source>
        <dbReference type="ARBA" id="ARBA00022448"/>
    </source>
</evidence>
<dbReference type="OrthoDB" id="1856718at2759"/>
<dbReference type="PhylomeDB" id="E1B6S1"/>
<evidence type="ECO:0000256" key="1">
    <source>
        <dbReference type="ARBA" id="ARBA00004141"/>
    </source>
</evidence>
<keyword evidence="5 7" id="KW-1133">Transmembrane helix</keyword>
<feature type="transmembrane region" description="Helical" evidence="7">
    <location>
        <begin position="322"/>
        <end position="346"/>
    </location>
</feature>
<evidence type="ECO:0000256" key="2">
    <source>
        <dbReference type="ARBA" id="ARBA00007965"/>
    </source>
</evidence>
<dbReference type="RefSeq" id="NP_001367263.1">
    <property type="nucleotide sequence ID" value="NM_001380428.1"/>
</dbReference>
<dbReference type="PANTHER" id="PTHR10332:SF28">
    <property type="entry name" value="EQUILIBRATIVE NUCLEOSIDE TRANSPORTER (ENT) FAMILY"/>
    <property type="match status" value="1"/>
</dbReference>
<dbReference type="GO" id="GO:0005337">
    <property type="term" value="F:nucleoside transmembrane transporter activity"/>
    <property type="evidence" value="ECO:0000318"/>
    <property type="project" value="GO_Central"/>
</dbReference>
<protein>
    <submittedName>
        <fullName evidence="8">Equilibrative Nucleoside Transporter (ENT) Family</fullName>
    </submittedName>
</protein>
<gene>
    <name evidence="8 10" type="primary">ent-7</name>
    <name evidence="10" type="synonym">ent-4</name>
    <name evidence="8" type="ORF">CELE_F44D12.9</name>
    <name evidence="10" type="ORF">F44D12.9</name>
</gene>
<dbReference type="WormBase" id="F44D12.9c">
    <property type="protein sequence ID" value="CE45345"/>
    <property type="gene ID" value="WBGene00009686"/>
    <property type="gene designation" value="ent-7"/>
</dbReference>
<dbReference type="STRING" id="6239.F44D12.9c.1"/>
<feature type="transmembrane region" description="Helical" evidence="7">
    <location>
        <begin position="124"/>
        <end position="146"/>
    </location>
</feature>
<evidence type="ECO:0000256" key="7">
    <source>
        <dbReference type="SAM" id="Phobius"/>
    </source>
</evidence>
<dbReference type="InterPro" id="IPR036259">
    <property type="entry name" value="MFS_trans_sf"/>
</dbReference>
<dbReference type="SUPFAM" id="SSF103473">
    <property type="entry name" value="MFS general substrate transporter"/>
    <property type="match status" value="1"/>
</dbReference>
<feature type="transmembrane region" description="Helical" evidence="7">
    <location>
        <begin position="353"/>
        <end position="370"/>
    </location>
</feature>
<feature type="transmembrane region" description="Helical" evidence="7">
    <location>
        <begin position="222"/>
        <end position="244"/>
    </location>
</feature>
<sequence>MDQMELQPLKSKMNEELAENSSVTGNSQIGLVTPRDTWGRKESSPTDRWYLVYIIFTMHGMGMLMSWNMFITIAPQYYHDYWFNNTNYQDSFMSIIGVTSQIPNVGIMILNTIVVMVGFMMLRVVVPLIVNCILIGVIVILAIFVTPSPDSVTWFYIVTLIIIMAMNLANGIYQNSVYGIVADFPDNYINSLVIGNNLCGVFTSVLSILTILISPNDIELNALLYFSISLAFMIVCLFSLYFLVRLPFYQYYMAKGVEARAEEKVDNPSIRQYWECFRMCWVQLFNNFYVYFVSLLIFPAMMTDSVYSDPTNGITSVFGDSLFFPITTFLNFNLFAWIGSSLANYVQFPSEKYLWIGVALRTVFIPFYLFCNYRPDTRRWPVWFKNEWWFTIGCTIMAFTCGYMSSLALIYTPSKVPARYQKLSGMLASIFLMLGILIGVASTPIAAWAVDSIGSRKNMTV</sequence>
<dbReference type="OMA" id="NEWWFTI"/>
<dbReference type="GeneID" id="177862"/>
<dbReference type="Gene3D" id="1.20.1250.20">
    <property type="entry name" value="MFS general substrate transporter like domains"/>
    <property type="match status" value="1"/>
</dbReference>
<feature type="transmembrane region" description="Helical" evidence="7">
    <location>
        <begin position="280"/>
        <end position="302"/>
    </location>
</feature>
<dbReference type="CTD" id="177862"/>
<dbReference type="InParanoid" id="E1B6S1"/>
<comment type="subcellular location">
    <subcellularLocation>
        <location evidence="1">Membrane</location>
        <topology evidence="1">Multi-pass membrane protein</topology>
    </subcellularLocation>
</comment>
<dbReference type="Pfam" id="PF01733">
    <property type="entry name" value="Nucleoside_tran"/>
    <property type="match status" value="1"/>
</dbReference>
<reference evidence="8 9" key="1">
    <citation type="journal article" date="1998" name="Science">
        <title>Genome sequence of the nematode C. elegans: a platform for investigating biology.</title>
        <authorList>
            <consortium name="The C. elegans sequencing consortium"/>
            <person name="Sulson J.E."/>
            <person name="Waterston R."/>
        </authorList>
    </citation>
    <scope>NUCLEOTIDE SEQUENCE [LARGE SCALE GENOMIC DNA]</scope>
    <source>
        <strain evidence="8 9">Bristol N2</strain>
    </source>
</reference>
<dbReference type="AlphaFoldDB" id="E1B6S1"/>
<dbReference type="Proteomes" id="UP000001940">
    <property type="component" value="Chromosome IV"/>
</dbReference>
<evidence type="ECO:0000313" key="9">
    <source>
        <dbReference type="Proteomes" id="UP000001940"/>
    </source>
</evidence>
<dbReference type="PRINTS" id="PR01130">
    <property type="entry name" value="DERENTRNSPRT"/>
</dbReference>
<comment type="similarity">
    <text evidence="2">Belongs to the SLC29A/ENT transporter (TC 2.A.57) family.</text>
</comment>
<evidence type="ECO:0000256" key="4">
    <source>
        <dbReference type="ARBA" id="ARBA00022692"/>
    </source>
</evidence>
<evidence type="ECO:0000256" key="6">
    <source>
        <dbReference type="ARBA" id="ARBA00023136"/>
    </source>
</evidence>
<dbReference type="InterPro" id="IPR002259">
    <property type="entry name" value="Eqnu_transpt"/>
</dbReference>
<keyword evidence="9" id="KW-1185">Reference proteome</keyword>
<dbReference type="GO" id="GO:0005886">
    <property type="term" value="C:plasma membrane"/>
    <property type="evidence" value="ECO:0000318"/>
    <property type="project" value="GO_Central"/>
</dbReference>
<dbReference type="SMR" id="E1B6S1"/>
<dbReference type="EMBL" id="BX284604">
    <property type="protein sequence ID" value="CBW48390.1"/>
    <property type="molecule type" value="Genomic_DNA"/>
</dbReference>
<feature type="transmembrane region" description="Helical" evidence="7">
    <location>
        <begin position="91"/>
        <end position="117"/>
    </location>
</feature>
<feature type="transmembrane region" description="Helical" evidence="7">
    <location>
        <begin position="423"/>
        <end position="450"/>
    </location>
</feature>
<dbReference type="FunCoup" id="E1B6S1">
    <property type="interactions" value="517"/>
</dbReference>
<dbReference type="eggNOG" id="KOG1479">
    <property type="taxonomic scope" value="Eukaryota"/>
</dbReference>
<feature type="transmembrane region" description="Helical" evidence="7">
    <location>
        <begin position="152"/>
        <end position="173"/>
    </location>
</feature>
<accession>E1B6S1</accession>
<dbReference type="PIRSF" id="PIRSF016379">
    <property type="entry name" value="ENT"/>
    <property type="match status" value="1"/>
</dbReference>
<keyword evidence="4 7" id="KW-0812">Transmembrane</keyword>
<evidence type="ECO:0000313" key="8">
    <source>
        <dbReference type="EMBL" id="CBW48390.1"/>
    </source>
</evidence>
<dbReference type="PeptideAtlas" id="E1B6S1"/>
<keyword evidence="6 7" id="KW-0472">Membrane</keyword>